<dbReference type="EC" id="2.7.1.160" evidence="3"/>
<dbReference type="PANTHER" id="PTHR12684:SF2">
    <property type="entry name" value="TRNA 2'-PHOSPHOTRANSFERASE 1"/>
    <property type="match status" value="1"/>
</dbReference>
<reference evidence="7 8" key="1">
    <citation type="submission" date="2023-10" db="EMBL/GenBank/DDBJ databases">
        <title>Comparative genomics analysis reveals potential genetic determinants of host preference in Cryptosporidium xiaoi.</title>
        <authorList>
            <person name="Xiao L."/>
            <person name="Li J."/>
        </authorList>
    </citation>
    <scope>NUCLEOTIDE SEQUENCE [LARGE SCALE GENOMIC DNA]</scope>
    <source>
        <strain evidence="7 8">52996</strain>
    </source>
</reference>
<dbReference type="AlphaFoldDB" id="A0AAV9XUH6"/>
<dbReference type="Gene3D" id="1.10.10.970">
    <property type="entry name" value="RNA 2'-phosphotransferase, Tpt1/KptA family, N-terminal domain"/>
    <property type="match status" value="1"/>
</dbReference>
<evidence type="ECO:0000256" key="6">
    <source>
        <dbReference type="ARBA" id="ARBA00047949"/>
    </source>
</evidence>
<dbReference type="PANTHER" id="PTHR12684">
    <property type="entry name" value="PUTATIVE PHOSPHOTRANSFERASE"/>
    <property type="match status" value="1"/>
</dbReference>
<evidence type="ECO:0000256" key="5">
    <source>
        <dbReference type="ARBA" id="ARBA00023027"/>
    </source>
</evidence>
<gene>
    <name evidence="7" type="ORF">RS030_4677</name>
</gene>
<comment type="similarity">
    <text evidence="2">Belongs to the KptA/TPT1 family.</text>
</comment>
<keyword evidence="5" id="KW-0520">NAD</keyword>
<sequence length="257" mass="29093">MGKSKVKNSKRLSWILRHGDPEITGLRIRTDGFAPVEDVLKNLDNVSLQELIDIVDCDKKGRFKLVIEDGELFIRANQGHSFSFIDDAKLLSKIYLNSLKEINEKIAIHCTKLTQWENIKNMGLSKMDRTHIHFIPASNFKMINKYQRPNNIDLNMTLDQVISKLCDYKCKSDIRPSSNVVIFIDVTNPSFTKNGIEFFISSNGVILSRGNDKGIIDPSMFLLCIDIENGIELMNNVSDAHKTELVKLIIGSIIIPA</sequence>
<evidence type="ECO:0000313" key="7">
    <source>
        <dbReference type="EMBL" id="KAK6588413.1"/>
    </source>
</evidence>
<protein>
    <recommendedName>
        <fullName evidence="3">2'-phosphotransferase</fullName>
        <ecNumber evidence="3">2.7.1.160</ecNumber>
    </recommendedName>
</protein>
<name>A0AAV9XUH6_9CRYT</name>
<organism evidence="7 8">
    <name type="scientific">Cryptosporidium xiaoi</name>
    <dbReference type="NCBI Taxonomy" id="659607"/>
    <lineage>
        <taxon>Eukaryota</taxon>
        <taxon>Sar</taxon>
        <taxon>Alveolata</taxon>
        <taxon>Apicomplexa</taxon>
        <taxon>Conoidasida</taxon>
        <taxon>Coccidia</taxon>
        <taxon>Eucoccidiorida</taxon>
        <taxon>Eimeriorina</taxon>
        <taxon>Cryptosporidiidae</taxon>
        <taxon>Cryptosporidium</taxon>
    </lineage>
</organism>
<comment type="function">
    <text evidence="1">Catalyzes the last step of tRNA splicing, the transfer of the splice junction 2'-phosphate from ligated tRNA to NAD to produce ADP-ribose 1''-2'' cyclic phosphate.</text>
</comment>
<keyword evidence="8" id="KW-1185">Reference proteome</keyword>
<dbReference type="Proteomes" id="UP001311799">
    <property type="component" value="Unassembled WGS sequence"/>
</dbReference>
<dbReference type="InterPro" id="IPR042080">
    <property type="entry name" value="RNA_2'-PTrans_N"/>
</dbReference>
<dbReference type="SUPFAM" id="SSF56399">
    <property type="entry name" value="ADP-ribosylation"/>
    <property type="match status" value="1"/>
</dbReference>
<dbReference type="InterPro" id="IPR002745">
    <property type="entry name" value="Ptrans_KptA/Tpt1"/>
</dbReference>
<evidence type="ECO:0000256" key="1">
    <source>
        <dbReference type="ARBA" id="ARBA00003343"/>
    </source>
</evidence>
<accession>A0AAV9XUH6</accession>
<keyword evidence="4" id="KW-0808">Transferase</keyword>
<evidence type="ECO:0000256" key="4">
    <source>
        <dbReference type="ARBA" id="ARBA00022679"/>
    </source>
</evidence>
<dbReference type="GO" id="GO:0000215">
    <property type="term" value="F:tRNA 2'-phosphotransferase activity"/>
    <property type="evidence" value="ECO:0007669"/>
    <property type="project" value="UniProtKB-EC"/>
</dbReference>
<dbReference type="EMBL" id="JAWDEY010000032">
    <property type="protein sequence ID" value="KAK6588413.1"/>
    <property type="molecule type" value="Genomic_DNA"/>
</dbReference>
<evidence type="ECO:0000256" key="3">
    <source>
        <dbReference type="ARBA" id="ARBA00012007"/>
    </source>
</evidence>
<dbReference type="Gene3D" id="3.20.170.30">
    <property type="match status" value="1"/>
</dbReference>
<comment type="catalytic activity">
    <reaction evidence="6">
        <text>2'-phospho-[ligated tRNA] + NAD(+) = mature tRNA + ADP-alpha-D-ribose 1'',2''-cyclic phosphate + nicotinamide</text>
        <dbReference type="Rhea" id="RHEA:23324"/>
        <dbReference type="Rhea" id="RHEA-COMP:11106"/>
        <dbReference type="Rhea" id="RHEA-COMP:11107"/>
        <dbReference type="ChEBI" id="CHEBI:17154"/>
        <dbReference type="ChEBI" id="CHEBI:57540"/>
        <dbReference type="ChEBI" id="CHEBI:76596"/>
        <dbReference type="ChEBI" id="CHEBI:82883"/>
        <dbReference type="ChEBI" id="CHEBI:85027"/>
        <dbReference type="EC" id="2.7.1.160"/>
    </reaction>
</comment>
<dbReference type="Pfam" id="PF01885">
    <property type="entry name" value="PTS_2-RNA"/>
    <property type="match status" value="1"/>
</dbReference>
<dbReference type="InterPro" id="IPR042081">
    <property type="entry name" value="RNA_2'-PTrans_C"/>
</dbReference>
<comment type="caution">
    <text evidence="7">The sequence shown here is derived from an EMBL/GenBank/DDBJ whole genome shotgun (WGS) entry which is preliminary data.</text>
</comment>
<evidence type="ECO:0000313" key="8">
    <source>
        <dbReference type="Proteomes" id="UP001311799"/>
    </source>
</evidence>
<dbReference type="GO" id="GO:0006388">
    <property type="term" value="P:tRNA splicing, via endonucleolytic cleavage and ligation"/>
    <property type="evidence" value="ECO:0007669"/>
    <property type="project" value="TreeGrafter"/>
</dbReference>
<proteinExistence type="inferred from homology"/>
<evidence type="ECO:0000256" key="2">
    <source>
        <dbReference type="ARBA" id="ARBA00009836"/>
    </source>
</evidence>